<evidence type="ECO:0000256" key="1">
    <source>
        <dbReference type="PROSITE-ProRule" id="PRU00420"/>
    </source>
</evidence>
<dbReference type="PANTHER" id="PTHR40398">
    <property type="entry name" value="PTS SYSTEM GLUCITOL/SORBITOL-SPECIFIC EIIA COMPONENT"/>
    <property type="match status" value="1"/>
</dbReference>
<feature type="modified residue" description="Phosphohistidine; by HPr" evidence="1">
    <location>
        <position position="43"/>
    </location>
</feature>
<gene>
    <name evidence="2" type="ORF">B1H58_19110</name>
</gene>
<name>A0A1W6BA75_9GAMM</name>
<keyword evidence="3" id="KW-1185">Reference proteome</keyword>
<reference evidence="2 3" key="1">
    <citation type="submission" date="2017-02" db="EMBL/GenBank/DDBJ databases">
        <title>Complete genome sequence of the drought resistance-promoting endophyte Pantoea alhagi LTYR-11Z.</title>
        <authorList>
            <person name="Zhang L."/>
        </authorList>
    </citation>
    <scope>NUCLEOTIDE SEQUENCE [LARGE SCALE GENOMIC DNA]</scope>
    <source>
        <strain evidence="2 3">LTYR-11Z</strain>
    </source>
</reference>
<accession>A0A1W6BA75</accession>
<dbReference type="EMBL" id="CP019706">
    <property type="protein sequence ID" value="ARJ43951.1"/>
    <property type="molecule type" value="Genomic_DNA"/>
</dbReference>
<dbReference type="AlphaFoldDB" id="A0A1W6BA75"/>
<sequence length="122" mass="13054">MKTVYESTFISVGPCANESLEDNFIITFGEGAPQDVAEYCFIHRTDINDGGAFDAGSVLAIGEREYPVTAVGNVARENLRDLGHITVRFDGASQAEFPGTVHVAGSAPASIEPGQKFRMLSE</sequence>
<dbReference type="STRING" id="1891675.B1H58_19110"/>
<dbReference type="GO" id="GO:0008982">
    <property type="term" value="F:protein-N(PI)-phosphohistidine-sugar phosphotransferase activity"/>
    <property type="evidence" value="ECO:0007669"/>
    <property type="project" value="InterPro"/>
</dbReference>
<dbReference type="KEGG" id="palh:B1H58_19110"/>
<dbReference type="InterPro" id="IPR004716">
    <property type="entry name" value="PTS_IIA_glucitol/sorbitol-sp"/>
</dbReference>
<protein>
    <submittedName>
        <fullName evidence="2">PTS glucitol/sorbitol transporter subunit IIA</fullName>
    </submittedName>
</protein>
<organism evidence="2 3">
    <name type="scientific">Pantoea alhagi</name>
    <dbReference type="NCBI Taxonomy" id="1891675"/>
    <lineage>
        <taxon>Bacteria</taxon>
        <taxon>Pseudomonadati</taxon>
        <taxon>Pseudomonadota</taxon>
        <taxon>Gammaproteobacteria</taxon>
        <taxon>Enterobacterales</taxon>
        <taxon>Erwiniaceae</taxon>
        <taxon>Pantoea</taxon>
    </lineage>
</organism>
<evidence type="ECO:0000313" key="3">
    <source>
        <dbReference type="Proteomes" id="UP000192900"/>
    </source>
</evidence>
<proteinExistence type="predicted"/>
<dbReference type="OrthoDB" id="5113885at2"/>
<dbReference type="GO" id="GO:0009401">
    <property type="term" value="P:phosphoenolpyruvate-dependent sugar phosphotransferase system"/>
    <property type="evidence" value="ECO:0007669"/>
    <property type="project" value="InterPro"/>
</dbReference>
<dbReference type="PANTHER" id="PTHR40398:SF1">
    <property type="entry name" value="PTS SYSTEM GLUCITOL_SORBITOL-SPECIFIC EIIA COMPONENT"/>
    <property type="match status" value="1"/>
</dbReference>
<dbReference type="GO" id="GO:0016301">
    <property type="term" value="F:kinase activity"/>
    <property type="evidence" value="ECO:0007669"/>
    <property type="project" value="TreeGrafter"/>
</dbReference>
<dbReference type="PROSITE" id="PS51097">
    <property type="entry name" value="PTS_EIIA_TYPE_5"/>
    <property type="match status" value="1"/>
</dbReference>
<dbReference type="Proteomes" id="UP000192900">
    <property type="component" value="Chromosome"/>
</dbReference>
<dbReference type="GO" id="GO:0005737">
    <property type="term" value="C:cytoplasm"/>
    <property type="evidence" value="ECO:0007669"/>
    <property type="project" value="InterPro"/>
</dbReference>
<dbReference type="RefSeq" id="WP_085071999.1">
    <property type="nucleotide sequence ID" value="NZ_CP019706.1"/>
</dbReference>
<dbReference type="SUPFAM" id="SSF141530">
    <property type="entry name" value="PTSIIA/GutA-like"/>
    <property type="match status" value="1"/>
</dbReference>
<dbReference type="Gene3D" id="2.40.33.40">
    <property type="entry name" value="Phosphotransferase system, glucitol/sorbitol-specific IIA component"/>
    <property type="match status" value="1"/>
</dbReference>
<evidence type="ECO:0000313" key="2">
    <source>
        <dbReference type="EMBL" id="ARJ43951.1"/>
    </source>
</evidence>
<dbReference type="Pfam" id="PF03829">
    <property type="entry name" value="PTSIIA_gutA"/>
    <property type="match status" value="1"/>
</dbReference>
<dbReference type="InterPro" id="IPR036665">
    <property type="entry name" value="PTS_IIA_glucitol/sorbitol_sf"/>
</dbReference>